<feature type="domain" description="LysR substrate-binding" evidence="6">
    <location>
        <begin position="17"/>
        <end position="223"/>
    </location>
</feature>
<reference evidence="7 8" key="2">
    <citation type="submission" date="2023-06" db="EMBL/GenBank/DDBJ databases">
        <authorList>
            <person name="Zeman M."/>
            <person name="Kubasova T."/>
            <person name="Jahodarova E."/>
            <person name="Nykrynova M."/>
            <person name="Rychlik I."/>
        </authorList>
    </citation>
    <scope>NUCLEOTIDE SEQUENCE [LARGE SCALE GENOMIC DNA]</scope>
    <source>
        <strain evidence="7 8">154_Feed</strain>
    </source>
</reference>
<proteinExistence type="inferred from homology"/>
<dbReference type="SUPFAM" id="SSF53850">
    <property type="entry name" value="Periplasmic binding protein-like II"/>
    <property type="match status" value="1"/>
</dbReference>
<protein>
    <submittedName>
        <fullName evidence="7">LysR substrate-binding domain-containing protein</fullName>
    </submittedName>
</protein>
<keyword evidence="2" id="KW-0805">Transcription regulation</keyword>
<organism evidence="7 8">
    <name type="scientific">Enorma phocaeensis</name>
    <dbReference type="NCBI Taxonomy" id="1871019"/>
    <lineage>
        <taxon>Bacteria</taxon>
        <taxon>Bacillati</taxon>
        <taxon>Actinomycetota</taxon>
        <taxon>Coriobacteriia</taxon>
        <taxon>Coriobacteriales</taxon>
        <taxon>Coriobacteriaceae</taxon>
        <taxon>Enorma</taxon>
    </lineage>
</organism>
<comment type="caution">
    <text evidence="7">The sequence shown here is derived from an EMBL/GenBank/DDBJ whole genome shotgun (WGS) entry which is preliminary data.</text>
</comment>
<dbReference type="Pfam" id="PF03466">
    <property type="entry name" value="LysR_substrate"/>
    <property type="match status" value="1"/>
</dbReference>
<name>A0ABT7VA13_9ACTN</name>
<sequence length="230" mass="25250">MGARRSGQVRRLKHRQQPRAHQLRIGVHDGLEAQMLSSSLRRMNEEHEGFDPVVRMAPFGALRSMLENGLVDVLLESRDPHGEPDGASVFRRMLDCPSACVCSPENPLAGRDRVGLDELADGGRLAVGDPHHCAAATVEIQRAAASHMPPERVMMAYNIEVALALASAGVAFTVQAGILAMEVPLLRYIPIEGLPVVTLGVRVRRGRRTAVLDHFLEVLAEQLRRTPELR</sequence>
<evidence type="ECO:0000256" key="2">
    <source>
        <dbReference type="ARBA" id="ARBA00023015"/>
    </source>
</evidence>
<evidence type="ECO:0000313" key="7">
    <source>
        <dbReference type="EMBL" id="MDM8275349.1"/>
    </source>
</evidence>
<evidence type="ECO:0000256" key="1">
    <source>
        <dbReference type="ARBA" id="ARBA00009437"/>
    </source>
</evidence>
<evidence type="ECO:0000256" key="4">
    <source>
        <dbReference type="ARBA" id="ARBA00023163"/>
    </source>
</evidence>
<evidence type="ECO:0000259" key="6">
    <source>
        <dbReference type="Pfam" id="PF03466"/>
    </source>
</evidence>
<dbReference type="Gene3D" id="3.40.190.290">
    <property type="match status" value="1"/>
</dbReference>
<evidence type="ECO:0000256" key="3">
    <source>
        <dbReference type="ARBA" id="ARBA00023125"/>
    </source>
</evidence>
<keyword evidence="5" id="KW-1133">Transmembrane helix</keyword>
<keyword evidence="4" id="KW-0804">Transcription</keyword>
<keyword evidence="3" id="KW-0238">DNA-binding</keyword>
<evidence type="ECO:0000313" key="8">
    <source>
        <dbReference type="Proteomes" id="UP001529421"/>
    </source>
</evidence>
<keyword evidence="5" id="KW-0812">Transmembrane</keyword>
<dbReference type="EMBL" id="JAUDDZ010000010">
    <property type="protein sequence ID" value="MDM8275349.1"/>
    <property type="molecule type" value="Genomic_DNA"/>
</dbReference>
<keyword evidence="8" id="KW-1185">Reference proteome</keyword>
<dbReference type="PANTHER" id="PTHR30346:SF0">
    <property type="entry name" value="HCA OPERON TRANSCRIPTIONAL ACTIVATOR HCAR"/>
    <property type="match status" value="1"/>
</dbReference>
<gene>
    <name evidence="7" type="ORF">QUW28_07570</name>
</gene>
<comment type="similarity">
    <text evidence="1">Belongs to the LysR transcriptional regulatory family.</text>
</comment>
<dbReference type="PANTHER" id="PTHR30346">
    <property type="entry name" value="TRANSCRIPTIONAL DUAL REGULATOR HCAR-RELATED"/>
    <property type="match status" value="1"/>
</dbReference>
<accession>A0ABT7VA13</accession>
<reference evidence="8" key="1">
    <citation type="submission" date="2023-06" db="EMBL/GenBank/DDBJ databases">
        <title>Identification and characterization of horizontal gene transfer across gut microbiota members of farm animals based on homology search.</title>
        <authorList>
            <person name="Zeman M."/>
            <person name="Kubasova T."/>
            <person name="Jahodarova E."/>
            <person name="Nykrynova M."/>
            <person name="Rychlik I."/>
        </authorList>
    </citation>
    <scope>NUCLEOTIDE SEQUENCE [LARGE SCALE GENOMIC DNA]</scope>
    <source>
        <strain evidence="8">154_Feed</strain>
    </source>
</reference>
<dbReference type="CDD" id="cd05466">
    <property type="entry name" value="PBP2_LTTR_substrate"/>
    <property type="match status" value="1"/>
</dbReference>
<feature type="transmembrane region" description="Helical" evidence="5">
    <location>
        <begin position="157"/>
        <end position="179"/>
    </location>
</feature>
<dbReference type="RefSeq" id="WP_289545406.1">
    <property type="nucleotide sequence ID" value="NZ_JAUDDZ010000010.1"/>
</dbReference>
<dbReference type="Proteomes" id="UP001529421">
    <property type="component" value="Unassembled WGS sequence"/>
</dbReference>
<dbReference type="InterPro" id="IPR005119">
    <property type="entry name" value="LysR_subst-bd"/>
</dbReference>
<keyword evidence="5" id="KW-0472">Membrane</keyword>
<evidence type="ECO:0000256" key="5">
    <source>
        <dbReference type="SAM" id="Phobius"/>
    </source>
</evidence>